<gene>
    <name evidence="2" type="ORF">ENV60_07010</name>
</gene>
<feature type="domain" description="FlgD/Vpr Ig-like" evidence="1">
    <location>
        <begin position="475"/>
        <end position="528"/>
    </location>
</feature>
<organism evidence="2">
    <name type="scientific">candidate division WOR-3 bacterium</name>
    <dbReference type="NCBI Taxonomy" id="2052148"/>
    <lineage>
        <taxon>Bacteria</taxon>
        <taxon>Bacteria division WOR-3</taxon>
    </lineage>
</organism>
<sequence length="545" mass="60936">MIKKWTGFLMFVITIEITLPFSAFCQIERWVYRFEGPQSYEQAWHLTVGEDNSVYVTGQIAPGSSVDGDFTIIKLDTLGNVIHIYSFEGLYSYDWGYRILLGEDGNIYAAGVISYHGVVCSVDTQLNLNWRYDVDNASEIRSITKGETNRIYFLANIGGWEIEDIAVTKMDCLGNIDWIYSYGNQDAEIGNEIIKGLDGNLYVAGKDGFNGNVSDSLLVLSVSPDGNLRWVHYEGGINNNAVARSIVYGNDNNIYVTGYVNDGDNYGRENLYIIALDTLGNKLWDYRYDGPASFSDWGTAIDYGSDGNVYVTGKHTVYSSVASQIVVISIDRQGNQRWIYNYSTASTQDEGYSIVYAPNHHIYVSGVSRVASNDIVIICLDTLGNEQWVYRYDGPDHAGDNPNYGIVYKDGCVYVPAQSYDSTTLDDFTVICVADTTLVGKKEEKEILPTKTILAVYPNPFSEKTEIRYKIQDTRYTIADVVQTFRFAIYDATGRLVSCLTLDAKRLTPVVWDGTDDSGRRLPSGVYFVVPDRSNIDPASVVKIK</sequence>
<evidence type="ECO:0000259" key="1">
    <source>
        <dbReference type="Pfam" id="PF13860"/>
    </source>
</evidence>
<dbReference type="SUPFAM" id="SSF63829">
    <property type="entry name" value="Calcium-dependent phosphotriesterase"/>
    <property type="match status" value="1"/>
</dbReference>
<dbReference type="PANTHER" id="PTHR42754">
    <property type="entry name" value="ENDOGLUCANASE"/>
    <property type="match status" value="1"/>
</dbReference>
<reference evidence="2" key="1">
    <citation type="journal article" date="2020" name="mSystems">
        <title>Genome- and Community-Level Interaction Insights into Carbon Utilization and Element Cycling Functions of Hydrothermarchaeota in Hydrothermal Sediment.</title>
        <authorList>
            <person name="Zhou Z."/>
            <person name="Liu Y."/>
            <person name="Xu W."/>
            <person name="Pan J."/>
            <person name="Luo Z.H."/>
            <person name="Li M."/>
        </authorList>
    </citation>
    <scope>NUCLEOTIDE SEQUENCE [LARGE SCALE GENOMIC DNA]</scope>
    <source>
        <strain evidence="2">SpSt-774</strain>
    </source>
</reference>
<comment type="caution">
    <text evidence="2">The sequence shown here is derived from an EMBL/GenBank/DDBJ whole genome shotgun (WGS) entry which is preliminary data.</text>
</comment>
<name>A0A7C4TIX4_UNCW3</name>
<dbReference type="PANTHER" id="PTHR42754:SF1">
    <property type="entry name" value="LIPOPROTEIN"/>
    <property type="match status" value="1"/>
</dbReference>
<dbReference type="InterPro" id="IPR015943">
    <property type="entry name" value="WD40/YVTN_repeat-like_dom_sf"/>
</dbReference>
<dbReference type="InterPro" id="IPR025965">
    <property type="entry name" value="FlgD/Vpr_Ig-like"/>
</dbReference>
<accession>A0A7C4TIX4</accession>
<dbReference type="Gene3D" id="2.130.10.10">
    <property type="entry name" value="YVTN repeat-like/Quinoprotein amine dehydrogenase"/>
    <property type="match status" value="1"/>
</dbReference>
<evidence type="ECO:0000313" key="2">
    <source>
        <dbReference type="EMBL" id="HGV98029.1"/>
    </source>
</evidence>
<dbReference type="EMBL" id="DTGZ01000132">
    <property type="protein sequence ID" value="HGV98029.1"/>
    <property type="molecule type" value="Genomic_DNA"/>
</dbReference>
<dbReference type="AlphaFoldDB" id="A0A7C4TIX4"/>
<dbReference type="Gene3D" id="2.60.40.4070">
    <property type="match status" value="1"/>
</dbReference>
<dbReference type="Pfam" id="PF13860">
    <property type="entry name" value="FlgD_ig"/>
    <property type="match status" value="1"/>
</dbReference>
<dbReference type="SUPFAM" id="SSF101898">
    <property type="entry name" value="NHL repeat"/>
    <property type="match status" value="1"/>
</dbReference>
<proteinExistence type="predicted"/>
<protein>
    <recommendedName>
        <fullName evidence="1">FlgD/Vpr Ig-like domain-containing protein</fullName>
    </recommendedName>
</protein>